<dbReference type="AlphaFoldDB" id="A0A1Y3ATA3"/>
<organism evidence="1 2">
    <name type="scientific">Euroglyphus maynei</name>
    <name type="common">Mayne's house dust mite</name>
    <dbReference type="NCBI Taxonomy" id="6958"/>
    <lineage>
        <taxon>Eukaryota</taxon>
        <taxon>Metazoa</taxon>
        <taxon>Ecdysozoa</taxon>
        <taxon>Arthropoda</taxon>
        <taxon>Chelicerata</taxon>
        <taxon>Arachnida</taxon>
        <taxon>Acari</taxon>
        <taxon>Acariformes</taxon>
        <taxon>Sarcoptiformes</taxon>
        <taxon>Astigmata</taxon>
        <taxon>Psoroptidia</taxon>
        <taxon>Analgoidea</taxon>
        <taxon>Pyroglyphidae</taxon>
        <taxon>Pyroglyphinae</taxon>
        <taxon>Euroglyphus</taxon>
    </lineage>
</organism>
<accession>A0A1Y3ATA3</accession>
<reference evidence="1 2" key="1">
    <citation type="submission" date="2017-03" db="EMBL/GenBank/DDBJ databases">
        <title>Genome Survey of Euroglyphus maynei.</title>
        <authorList>
            <person name="Arlian L.G."/>
            <person name="Morgan M.S."/>
            <person name="Rider S.D."/>
        </authorList>
    </citation>
    <scope>NUCLEOTIDE SEQUENCE [LARGE SCALE GENOMIC DNA]</scope>
    <source>
        <strain evidence="1">Arlian Lab</strain>
        <tissue evidence="1">Whole body</tissue>
    </source>
</reference>
<name>A0A1Y3ATA3_EURMA</name>
<evidence type="ECO:0000313" key="1">
    <source>
        <dbReference type="EMBL" id="OTF70686.1"/>
    </source>
</evidence>
<dbReference type="EMBL" id="MUJZ01064512">
    <property type="protein sequence ID" value="OTF70686.1"/>
    <property type="molecule type" value="Genomic_DNA"/>
</dbReference>
<dbReference type="Proteomes" id="UP000194236">
    <property type="component" value="Unassembled WGS sequence"/>
</dbReference>
<evidence type="ECO:0000313" key="2">
    <source>
        <dbReference type="Proteomes" id="UP000194236"/>
    </source>
</evidence>
<keyword evidence="2" id="KW-1185">Reference proteome</keyword>
<sequence>YPGFGRTGGGFAGGVGFGNARSFGSVAGGGSYYRRNNYNPYYYNYNYPNPNQKKGTTKLIDW</sequence>
<protein>
    <submittedName>
        <fullName evidence="1">Uncharacterized protein</fullName>
    </submittedName>
</protein>
<gene>
    <name evidence="1" type="ORF">BLA29_012633</name>
</gene>
<proteinExistence type="predicted"/>
<feature type="non-terminal residue" evidence="1">
    <location>
        <position position="1"/>
    </location>
</feature>
<comment type="caution">
    <text evidence="1">The sequence shown here is derived from an EMBL/GenBank/DDBJ whole genome shotgun (WGS) entry which is preliminary data.</text>
</comment>